<organism evidence="1">
    <name type="scientific">Arundo donax</name>
    <name type="common">Giant reed</name>
    <name type="synonym">Donax arundinaceus</name>
    <dbReference type="NCBI Taxonomy" id="35708"/>
    <lineage>
        <taxon>Eukaryota</taxon>
        <taxon>Viridiplantae</taxon>
        <taxon>Streptophyta</taxon>
        <taxon>Embryophyta</taxon>
        <taxon>Tracheophyta</taxon>
        <taxon>Spermatophyta</taxon>
        <taxon>Magnoliopsida</taxon>
        <taxon>Liliopsida</taxon>
        <taxon>Poales</taxon>
        <taxon>Poaceae</taxon>
        <taxon>PACMAD clade</taxon>
        <taxon>Arundinoideae</taxon>
        <taxon>Arundineae</taxon>
        <taxon>Arundo</taxon>
    </lineage>
</organism>
<reference evidence="1" key="1">
    <citation type="submission" date="2014-09" db="EMBL/GenBank/DDBJ databases">
        <authorList>
            <person name="Magalhaes I.L.F."/>
            <person name="Oliveira U."/>
            <person name="Santos F.R."/>
            <person name="Vidigal T.H.D.A."/>
            <person name="Brescovit A.D."/>
            <person name="Santos A.J."/>
        </authorList>
    </citation>
    <scope>NUCLEOTIDE SEQUENCE</scope>
    <source>
        <tissue evidence="1">Shoot tissue taken approximately 20 cm above the soil surface</tissue>
    </source>
</reference>
<dbReference type="EMBL" id="GBRH01268529">
    <property type="protein sequence ID" value="JAD29366.1"/>
    <property type="molecule type" value="Transcribed_RNA"/>
</dbReference>
<proteinExistence type="predicted"/>
<evidence type="ECO:0000313" key="1">
    <source>
        <dbReference type="EMBL" id="JAD29366.1"/>
    </source>
</evidence>
<dbReference type="AlphaFoldDB" id="A0A0A8YSD1"/>
<reference evidence="1" key="2">
    <citation type="journal article" date="2015" name="Data Brief">
        <title>Shoot transcriptome of the giant reed, Arundo donax.</title>
        <authorList>
            <person name="Barrero R.A."/>
            <person name="Guerrero F.D."/>
            <person name="Moolhuijzen P."/>
            <person name="Goolsby J.A."/>
            <person name="Tidwell J."/>
            <person name="Bellgard S.E."/>
            <person name="Bellgard M.I."/>
        </authorList>
    </citation>
    <scope>NUCLEOTIDE SEQUENCE</scope>
    <source>
        <tissue evidence="1">Shoot tissue taken approximately 20 cm above the soil surface</tissue>
    </source>
</reference>
<protein>
    <submittedName>
        <fullName evidence="1">Uncharacterized protein</fullName>
    </submittedName>
</protein>
<name>A0A0A8YSD1_ARUDO</name>
<sequence length="16" mass="1624">MAANNPPGRAQLRGGN</sequence>
<accession>A0A0A8YSD1</accession>